<dbReference type="SUPFAM" id="SSF56529">
    <property type="entry name" value="FAH"/>
    <property type="match status" value="1"/>
</dbReference>
<feature type="domain" description="Fumarylacetoacetase-like C-terminal" evidence="2">
    <location>
        <begin position="30"/>
        <end position="228"/>
    </location>
</feature>
<gene>
    <name evidence="3" type="ORF">FPY71_12275</name>
</gene>
<dbReference type="InterPro" id="IPR011234">
    <property type="entry name" value="Fumarylacetoacetase-like_C"/>
</dbReference>
<organism evidence="3 4">
    <name type="scientific">Aureimonas fodinaquatilis</name>
    <dbReference type="NCBI Taxonomy" id="2565783"/>
    <lineage>
        <taxon>Bacteria</taxon>
        <taxon>Pseudomonadati</taxon>
        <taxon>Pseudomonadota</taxon>
        <taxon>Alphaproteobacteria</taxon>
        <taxon>Hyphomicrobiales</taxon>
        <taxon>Aurantimonadaceae</taxon>
        <taxon>Aureimonas</taxon>
    </lineage>
</organism>
<dbReference type="GO" id="GO:0018773">
    <property type="term" value="F:acetylpyruvate hydrolase activity"/>
    <property type="evidence" value="ECO:0007669"/>
    <property type="project" value="TreeGrafter"/>
</dbReference>
<dbReference type="Pfam" id="PF01557">
    <property type="entry name" value="FAA_hydrolase"/>
    <property type="match status" value="1"/>
</dbReference>
<dbReference type="Proteomes" id="UP000324738">
    <property type="component" value="Unassembled WGS sequence"/>
</dbReference>
<accession>A0A5B0DVX2</accession>
<reference evidence="3 4" key="1">
    <citation type="submission" date="2019-08" db="EMBL/GenBank/DDBJ databases">
        <title>Aureimonas fodiniaquatilis sp. nov., isolated from a coal mine wastewater.</title>
        <authorList>
            <person name="Kim W."/>
        </authorList>
    </citation>
    <scope>NUCLEOTIDE SEQUENCE [LARGE SCALE GENOMIC DNA]</scope>
    <source>
        <strain evidence="3 4">CAU 1482</strain>
    </source>
</reference>
<dbReference type="RefSeq" id="WP_149300615.1">
    <property type="nucleotide sequence ID" value="NZ_VTWH01000003.1"/>
</dbReference>
<dbReference type="InterPro" id="IPR036663">
    <property type="entry name" value="Fumarylacetoacetase_C_sf"/>
</dbReference>
<sequence length="234" mass="25520">MSSEKFVIAPAVPGSLPVNGTEKKFPVRRIYCIGRNFVAHVEEMGGTAETRPPYIFQKPNDSLVPNGASIPYPTMTDDFHYELELVVALKSGGYNISEEDALSHIYGYGIGLDMSRRKVFGEGLDQRPSELLKSFDHSCPCGTLYPVEQVGHIKSGKIQLKVDGEIRQDSDLNLMVWPIPKIISIISKYYSLEAGDIILTGTPHGVGPVVPGNTIVGTIEGLSPLEIHITEPVA</sequence>
<protein>
    <submittedName>
        <fullName evidence="3">Fumarylacetoacetate hydrolase family protein</fullName>
    </submittedName>
</protein>
<dbReference type="GO" id="GO:0046872">
    <property type="term" value="F:metal ion binding"/>
    <property type="evidence" value="ECO:0007669"/>
    <property type="project" value="UniProtKB-KW"/>
</dbReference>
<dbReference type="OrthoDB" id="5197601at2"/>
<comment type="caution">
    <text evidence="3">The sequence shown here is derived from an EMBL/GenBank/DDBJ whole genome shotgun (WGS) entry which is preliminary data.</text>
</comment>
<keyword evidence="1" id="KW-0479">Metal-binding</keyword>
<name>A0A5B0DVX2_9HYPH</name>
<evidence type="ECO:0000313" key="3">
    <source>
        <dbReference type="EMBL" id="KAA0969329.1"/>
    </source>
</evidence>
<dbReference type="PANTHER" id="PTHR11820">
    <property type="entry name" value="ACYLPYRUVASE"/>
    <property type="match status" value="1"/>
</dbReference>
<evidence type="ECO:0000256" key="1">
    <source>
        <dbReference type="ARBA" id="ARBA00022723"/>
    </source>
</evidence>
<dbReference type="Gene3D" id="3.90.850.10">
    <property type="entry name" value="Fumarylacetoacetase-like, C-terminal domain"/>
    <property type="match status" value="1"/>
</dbReference>
<evidence type="ECO:0000259" key="2">
    <source>
        <dbReference type="Pfam" id="PF01557"/>
    </source>
</evidence>
<keyword evidence="3" id="KW-0378">Hydrolase</keyword>
<dbReference type="EMBL" id="VTWH01000003">
    <property type="protein sequence ID" value="KAA0969329.1"/>
    <property type="molecule type" value="Genomic_DNA"/>
</dbReference>
<dbReference type="PANTHER" id="PTHR11820:SF90">
    <property type="entry name" value="FLUTATHIONE S-TRANSFERASE"/>
    <property type="match status" value="1"/>
</dbReference>
<evidence type="ECO:0000313" key="4">
    <source>
        <dbReference type="Proteomes" id="UP000324738"/>
    </source>
</evidence>
<keyword evidence="4" id="KW-1185">Reference proteome</keyword>
<dbReference type="AlphaFoldDB" id="A0A5B0DVX2"/>
<proteinExistence type="predicted"/>